<protein>
    <recommendedName>
        <fullName evidence="2">RNA-binding protein HMPREF3213_00036</fullName>
    </recommendedName>
    <alternativeName>
        <fullName evidence="2">Ribosomal protein eL8-like</fullName>
    </alternativeName>
</protein>
<keyword evidence="5" id="KW-0689">Ribosomal protein</keyword>
<comment type="similarity">
    <text evidence="2">Belongs to the eukaryotic ribosomal protein eL8 family.</text>
</comment>
<evidence type="ECO:0000313" key="7">
    <source>
        <dbReference type="Proteomes" id="UP000070376"/>
    </source>
</evidence>
<reference evidence="7" key="4">
    <citation type="submission" date="2016-01" db="EMBL/GenBank/DDBJ databases">
        <authorList>
            <person name="Mitreva M."/>
            <person name="Pepin K.H."/>
            <person name="Mihindukulasuriya K.A."/>
            <person name="Fulton R."/>
            <person name="Fronick C."/>
            <person name="O'Laughlin M."/>
            <person name="Miner T."/>
            <person name="Herter B."/>
            <person name="Rosa B.A."/>
            <person name="Cordes M."/>
            <person name="Tomlinson C."/>
            <person name="Wollam A."/>
            <person name="Palsikar V.B."/>
            <person name="Mardis E.R."/>
            <person name="Wilson R.K."/>
        </authorList>
    </citation>
    <scope>NUCLEOTIDE SEQUENCE [LARGE SCALE GENOMIC DNA]</scope>
    <source>
        <strain evidence="7">GED7749B</strain>
    </source>
</reference>
<keyword evidence="1 2" id="KW-0694">RNA-binding</keyword>
<dbReference type="SUPFAM" id="SSF55315">
    <property type="entry name" value="L30e-like"/>
    <property type="match status" value="1"/>
</dbReference>
<organism evidence="5 7">
    <name type="scientific">Heyndrickxia coagulans</name>
    <name type="common">Weizmannia coagulans</name>
    <dbReference type="NCBI Taxonomy" id="1398"/>
    <lineage>
        <taxon>Bacteria</taxon>
        <taxon>Bacillati</taxon>
        <taxon>Bacillota</taxon>
        <taxon>Bacilli</taxon>
        <taxon>Bacillales</taxon>
        <taxon>Bacillaceae</taxon>
        <taxon>Heyndrickxia</taxon>
    </lineage>
</organism>
<keyword evidence="5" id="KW-0687">Ribonucleoprotein</keyword>
<reference evidence="4" key="1">
    <citation type="submission" date="2015-01" db="EMBL/GenBank/DDBJ databases">
        <title>Comparative genome analysis of Bacillus coagulans HM-08, Clostridium butyricum HM-68, Bacillus subtilis HM-66 and Bacillus licheniformis BL-09.</title>
        <authorList>
            <person name="Zhang H."/>
        </authorList>
    </citation>
    <scope>NUCLEOTIDE SEQUENCE [LARGE SCALE GENOMIC DNA]</scope>
    <source>
        <strain evidence="4">HM-08</strain>
    </source>
</reference>
<dbReference type="Gene3D" id="3.30.1330.30">
    <property type="match status" value="1"/>
</dbReference>
<reference evidence="6" key="2">
    <citation type="submission" date="2015-01" db="EMBL/GenBank/DDBJ databases">
        <title>Comparative genome analysis of Bacillus coagulans HM-08, Clostridium butyricum HM-68, Bacillus subtilis HM-66 and Bacillus paralicheniformis BL-09.</title>
        <authorList>
            <person name="Zhang H."/>
        </authorList>
    </citation>
    <scope>NUCLEOTIDE SEQUENCE [LARGE SCALE GENOMIC DNA]</scope>
    <source>
        <strain evidence="6">HM-08</strain>
    </source>
</reference>
<dbReference type="EMBL" id="LRPN01000002">
    <property type="protein sequence ID" value="KWZ86405.1"/>
    <property type="molecule type" value="Genomic_DNA"/>
</dbReference>
<proteinExistence type="inferred from homology"/>
<dbReference type="NCBIfam" id="NF010125">
    <property type="entry name" value="PRK13602.1"/>
    <property type="match status" value="1"/>
</dbReference>
<feature type="domain" description="Ribosomal protein eL8/eL30/eS12/Gadd45" evidence="3">
    <location>
        <begin position="4"/>
        <end position="79"/>
    </location>
</feature>
<name>A0A0C5CDK0_HEYCO</name>
<evidence type="ECO:0000256" key="2">
    <source>
        <dbReference type="HAMAP-Rule" id="MF_00574"/>
    </source>
</evidence>
<evidence type="ECO:0000256" key="1">
    <source>
        <dbReference type="ARBA" id="ARBA00022884"/>
    </source>
</evidence>
<dbReference type="Pfam" id="PF01248">
    <property type="entry name" value="Ribosomal_L7Ae"/>
    <property type="match status" value="1"/>
</dbReference>
<dbReference type="AlphaFoldDB" id="A0A0C5CDK0"/>
<evidence type="ECO:0000313" key="6">
    <source>
        <dbReference type="Proteomes" id="UP000032024"/>
    </source>
</evidence>
<dbReference type="InterPro" id="IPR004038">
    <property type="entry name" value="Ribosomal_eL8/eL30/eS12/Gad45"/>
</dbReference>
<evidence type="ECO:0000259" key="3">
    <source>
        <dbReference type="Pfam" id="PF01248"/>
    </source>
</evidence>
<gene>
    <name evidence="5" type="ORF">HMPREF3213_00036</name>
    <name evidence="4" type="ORF">SB48_HM08orf06467</name>
</gene>
<dbReference type="PRINTS" id="PR00884">
    <property type="entry name" value="RIBOSOMALHS6"/>
</dbReference>
<dbReference type="STRING" id="1398.AB434_1267"/>
<dbReference type="InterPro" id="IPR029064">
    <property type="entry name" value="Ribosomal_eL30-like_sf"/>
</dbReference>
<dbReference type="GO" id="GO:0003723">
    <property type="term" value="F:RNA binding"/>
    <property type="evidence" value="ECO:0007669"/>
    <property type="project" value="UniProtKB-UniRule"/>
</dbReference>
<keyword evidence="6" id="KW-1185">Reference proteome</keyword>
<dbReference type="PATRIC" id="fig|1398.18.peg.4072"/>
<dbReference type="Proteomes" id="UP000070376">
    <property type="component" value="Unassembled WGS sequence"/>
</dbReference>
<dbReference type="GO" id="GO:0005840">
    <property type="term" value="C:ribosome"/>
    <property type="evidence" value="ECO:0007669"/>
    <property type="project" value="UniProtKB-KW"/>
</dbReference>
<dbReference type="HAMAP" id="MF_00574">
    <property type="entry name" value="Ribosomal_eL8_Bact"/>
    <property type="match status" value="1"/>
</dbReference>
<evidence type="ECO:0000313" key="5">
    <source>
        <dbReference type="EMBL" id="KWZ86405.1"/>
    </source>
</evidence>
<accession>A0A0C5CDK0</accession>
<sequence>MSYEKVNQAKRIVVGTKQTAKAIKSGNVDELLVARDADPNITGKVISVAEQFNVPVTYAESKKQLGKVCGIEVGAAAVALIY</sequence>
<dbReference type="GeneID" id="93261262"/>
<dbReference type="Proteomes" id="UP000032024">
    <property type="component" value="Chromosome"/>
</dbReference>
<reference evidence="5" key="3">
    <citation type="submission" date="2016-01" db="EMBL/GenBank/DDBJ databases">
        <authorList>
            <person name="Oliw E.H."/>
        </authorList>
    </citation>
    <scope>NUCLEOTIDE SEQUENCE [LARGE SCALE GENOMIC DNA]</scope>
    <source>
        <strain evidence="5">GED7749B</strain>
    </source>
</reference>
<evidence type="ECO:0000313" key="4">
    <source>
        <dbReference type="EMBL" id="AJO24896.1"/>
    </source>
</evidence>
<dbReference type="EMBL" id="CP010525">
    <property type="protein sequence ID" value="AJO24896.1"/>
    <property type="molecule type" value="Genomic_DNA"/>
</dbReference>
<dbReference type="InterPro" id="IPR023460">
    <property type="entry name" value="RNA_bf_YbxF-like"/>
</dbReference>
<dbReference type="RefSeq" id="WP_014096505.1">
    <property type="nucleotide sequence ID" value="NZ_CP010525.1"/>
</dbReference>